<feature type="compositionally biased region" description="Basic and acidic residues" evidence="2">
    <location>
        <begin position="245"/>
        <end position="260"/>
    </location>
</feature>
<proteinExistence type="predicted"/>
<dbReference type="GO" id="GO:0016787">
    <property type="term" value="F:hydrolase activity"/>
    <property type="evidence" value="ECO:0007669"/>
    <property type="project" value="UniProtKB-KW"/>
</dbReference>
<dbReference type="Gene3D" id="3.40.50.1000">
    <property type="entry name" value="HAD superfamily/HAD-like"/>
    <property type="match status" value="1"/>
</dbReference>
<keyword evidence="1 3" id="KW-0378">Hydrolase</keyword>
<accession>A0AAU1M4S9</accession>
<protein>
    <submittedName>
        <fullName evidence="3">HAD family hydrolase</fullName>
    </submittedName>
</protein>
<evidence type="ECO:0000256" key="2">
    <source>
        <dbReference type="SAM" id="MobiDB-lite"/>
    </source>
</evidence>
<evidence type="ECO:0000256" key="1">
    <source>
        <dbReference type="ARBA" id="ARBA00022801"/>
    </source>
</evidence>
<dbReference type="Pfam" id="PF00702">
    <property type="entry name" value="Hydrolase"/>
    <property type="match status" value="1"/>
</dbReference>
<evidence type="ECO:0000313" key="3">
    <source>
        <dbReference type="EMBL" id="WTQ78505.1"/>
    </source>
</evidence>
<dbReference type="AlphaFoldDB" id="A0AAU1M4S9"/>
<sequence>MKTIVFDIGETLVRDDRLWASWADWLGVPPHTVSALVGAAVAQGRDATDALRVLRPGMDVGEAYQARAAAGRGEHLDETDLYPDVRPALAELRALGLRVVVAGDRTARAGELLRALDLPADLVVTSEEWGVAKPGREFFARVLEVSGASPDSTLYVGDHPADDLFPAKSCGLRAAHIRRGPYGHWWAEHPDVLETADWRVSALTELPALLGGTKTKRRMALAAPPERADVPEQTGPAAPPQEETEAPRDETEASRDKAAQQEEAAASQEEVAPPQEETPPQDDTAPSEQARA</sequence>
<dbReference type="InterPro" id="IPR006439">
    <property type="entry name" value="HAD-SF_hydro_IA"/>
</dbReference>
<organism evidence="3">
    <name type="scientific">Streptomyces sp. NBC_00148</name>
    <dbReference type="NCBI Taxonomy" id="2903626"/>
    <lineage>
        <taxon>Bacteria</taxon>
        <taxon>Bacillati</taxon>
        <taxon>Actinomycetota</taxon>
        <taxon>Actinomycetes</taxon>
        <taxon>Kitasatosporales</taxon>
        <taxon>Streptomycetaceae</taxon>
        <taxon>Streptomyces</taxon>
    </lineage>
</organism>
<dbReference type="SFLD" id="SFLDG01129">
    <property type="entry name" value="C1.5:_HAD__Beta-PGM__Phosphata"/>
    <property type="match status" value="1"/>
</dbReference>
<feature type="compositionally biased region" description="Low complexity" evidence="2">
    <location>
        <begin position="261"/>
        <end position="275"/>
    </location>
</feature>
<reference evidence="3" key="1">
    <citation type="submission" date="2022-10" db="EMBL/GenBank/DDBJ databases">
        <title>The complete genomes of actinobacterial strains from the NBC collection.</title>
        <authorList>
            <person name="Joergensen T.S."/>
            <person name="Alvarez Arevalo M."/>
            <person name="Sterndorff E.B."/>
            <person name="Faurdal D."/>
            <person name="Vuksanovic O."/>
            <person name="Mourched A.-S."/>
            <person name="Charusanti P."/>
            <person name="Shaw S."/>
            <person name="Blin K."/>
            <person name="Weber T."/>
        </authorList>
    </citation>
    <scope>NUCLEOTIDE SEQUENCE</scope>
    <source>
        <strain evidence="3">NBC_00148</strain>
    </source>
</reference>
<name>A0AAU1M4S9_9ACTN</name>
<gene>
    <name evidence="3" type="ORF">OG222_14755</name>
</gene>
<dbReference type="EMBL" id="CP108169">
    <property type="protein sequence ID" value="WTQ78505.1"/>
    <property type="molecule type" value="Genomic_DNA"/>
</dbReference>
<dbReference type="InterPro" id="IPR023214">
    <property type="entry name" value="HAD_sf"/>
</dbReference>
<dbReference type="SFLD" id="SFLDS00003">
    <property type="entry name" value="Haloacid_Dehalogenase"/>
    <property type="match status" value="1"/>
</dbReference>
<dbReference type="InterPro" id="IPR036412">
    <property type="entry name" value="HAD-like_sf"/>
</dbReference>
<dbReference type="InterPro" id="IPR051540">
    <property type="entry name" value="S-2-haloacid_dehalogenase"/>
</dbReference>
<dbReference type="PANTHER" id="PTHR43316">
    <property type="entry name" value="HYDROLASE, HALOACID DELAHOGENASE-RELATED"/>
    <property type="match status" value="1"/>
</dbReference>
<dbReference type="SUPFAM" id="SSF56784">
    <property type="entry name" value="HAD-like"/>
    <property type="match status" value="1"/>
</dbReference>
<dbReference type="NCBIfam" id="TIGR01549">
    <property type="entry name" value="HAD-SF-IA-v1"/>
    <property type="match status" value="1"/>
</dbReference>
<feature type="region of interest" description="Disordered" evidence="2">
    <location>
        <begin position="217"/>
        <end position="292"/>
    </location>
</feature>